<gene>
    <name evidence="1" type="ORF">ACFPK4_19230</name>
</gene>
<dbReference type="EMBL" id="JBHUCJ010000057">
    <property type="protein sequence ID" value="MFD3225682.1"/>
    <property type="molecule type" value="Genomic_DNA"/>
</dbReference>
<sequence length="179" mass="20176">MTNRIFLSFNRLYSLKDGDYHGAKLSYRIKHGDQVLVEGDFNGKSLSRILCPILIEETEITQPLTVDYVCTGNVEDVSVSVGPLDRKPIKEMTVKLSLDTSELDKKLEQLDELIRSTDAFEILQGQVFIEKAMISDALITSHNKIKVWVNKEDSSDSIIPLIRSVIKNELRPGGLLNNK</sequence>
<evidence type="ECO:0000313" key="1">
    <source>
        <dbReference type="EMBL" id="MFD3225682.1"/>
    </source>
</evidence>
<reference evidence="1 2" key="1">
    <citation type="submission" date="2024-09" db="EMBL/GenBank/DDBJ databases">
        <title>Genomes of Rahnella.</title>
        <authorList>
            <person name="Mnguni F.C."/>
            <person name="Shin G.Y."/>
            <person name="Coutinho T."/>
        </authorList>
    </citation>
    <scope>NUCLEOTIDE SEQUENCE [LARGE SCALE GENOMIC DNA]</scope>
    <source>
        <strain evidence="1 2">20WA0057</strain>
    </source>
</reference>
<organism evidence="1 2">
    <name type="scientific">Rahnella sp. (strain Y9602)</name>
    <dbReference type="NCBI Taxonomy" id="2703885"/>
    <lineage>
        <taxon>Bacteria</taxon>
        <taxon>Pseudomonadati</taxon>
        <taxon>Pseudomonadota</taxon>
        <taxon>Gammaproteobacteria</taxon>
        <taxon>Enterobacterales</taxon>
        <taxon>Yersiniaceae</taxon>
        <taxon>Rahnella</taxon>
    </lineage>
</organism>
<proteinExistence type="predicted"/>
<evidence type="ECO:0000313" key="2">
    <source>
        <dbReference type="Proteomes" id="UP001598201"/>
    </source>
</evidence>
<accession>A0ABW6CD42</accession>
<name>A0ABW6CD42_RAHSY</name>
<dbReference type="Proteomes" id="UP001598201">
    <property type="component" value="Unassembled WGS sequence"/>
</dbReference>
<protein>
    <submittedName>
        <fullName evidence="1">Uncharacterized protein</fullName>
    </submittedName>
</protein>
<keyword evidence="2" id="KW-1185">Reference proteome</keyword>
<comment type="caution">
    <text evidence="1">The sequence shown here is derived from an EMBL/GenBank/DDBJ whole genome shotgun (WGS) entry which is preliminary data.</text>
</comment>
<dbReference type="RefSeq" id="WP_379672074.1">
    <property type="nucleotide sequence ID" value="NZ_JBHUCJ010000057.1"/>
</dbReference>